<accession>A0A1I0B1Z6</accession>
<sequence length="56" mass="6581">MESTYCGKFNKIRSFGTWEYDLFDIIMNEKKLVMDVSFLLGLEVIRGFFSFLISIS</sequence>
<reference evidence="2 3" key="1">
    <citation type="submission" date="2016-10" db="EMBL/GenBank/DDBJ databases">
        <authorList>
            <person name="de Groot N.N."/>
        </authorList>
    </citation>
    <scope>NUCLEOTIDE SEQUENCE [LARGE SCALE GENOMIC DNA]</scope>
    <source>
        <strain evidence="2 3">DSM 1801</strain>
    </source>
</reference>
<evidence type="ECO:0000313" key="2">
    <source>
        <dbReference type="EMBL" id="SET00094.1"/>
    </source>
</evidence>
<dbReference type="STRING" id="29364.SAMN04487772_106119"/>
<evidence type="ECO:0000313" key="3">
    <source>
        <dbReference type="Proteomes" id="UP000199800"/>
    </source>
</evidence>
<name>A0A1I0B1Z6_9FIRM</name>
<evidence type="ECO:0000256" key="1">
    <source>
        <dbReference type="SAM" id="Phobius"/>
    </source>
</evidence>
<dbReference type="EMBL" id="FOHN01000006">
    <property type="protein sequence ID" value="SET00094.1"/>
    <property type="molecule type" value="Genomic_DNA"/>
</dbReference>
<dbReference type="AlphaFoldDB" id="A0A1I0B1Z6"/>
<keyword evidence="1" id="KW-0472">Membrane</keyword>
<organism evidence="2 3">
    <name type="scientific">[Clostridium] polysaccharolyticum</name>
    <dbReference type="NCBI Taxonomy" id="29364"/>
    <lineage>
        <taxon>Bacteria</taxon>
        <taxon>Bacillati</taxon>
        <taxon>Bacillota</taxon>
        <taxon>Clostridia</taxon>
        <taxon>Lachnospirales</taxon>
        <taxon>Lachnospiraceae</taxon>
    </lineage>
</organism>
<keyword evidence="1" id="KW-0812">Transmembrane</keyword>
<keyword evidence="1" id="KW-1133">Transmembrane helix</keyword>
<protein>
    <submittedName>
        <fullName evidence="2">Uncharacterized protein</fullName>
    </submittedName>
</protein>
<gene>
    <name evidence="2" type="ORF">SAMN04487772_106119</name>
</gene>
<keyword evidence="3" id="KW-1185">Reference proteome</keyword>
<dbReference type="Proteomes" id="UP000199800">
    <property type="component" value="Unassembled WGS sequence"/>
</dbReference>
<feature type="transmembrane region" description="Helical" evidence="1">
    <location>
        <begin position="32"/>
        <end position="55"/>
    </location>
</feature>
<proteinExistence type="predicted"/>